<dbReference type="Proteomes" id="UP000292424">
    <property type="component" value="Chromosome"/>
</dbReference>
<name>A0A5P2G2L0_9BACT</name>
<feature type="domain" description="SnoaL-like" evidence="1">
    <location>
        <begin position="8"/>
        <end position="137"/>
    </location>
</feature>
<proteinExistence type="predicted"/>
<dbReference type="OrthoDB" id="2084678at2"/>
<dbReference type="RefSeq" id="WP_131329227.1">
    <property type="nucleotide sequence ID" value="NZ_CP044016.1"/>
</dbReference>
<dbReference type="KEGG" id="arac:E0W69_006580"/>
<organism evidence="2 3">
    <name type="scientific">Rhizosphaericola mali</name>
    <dbReference type="NCBI Taxonomy" id="2545455"/>
    <lineage>
        <taxon>Bacteria</taxon>
        <taxon>Pseudomonadati</taxon>
        <taxon>Bacteroidota</taxon>
        <taxon>Chitinophagia</taxon>
        <taxon>Chitinophagales</taxon>
        <taxon>Chitinophagaceae</taxon>
        <taxon>Rhizosphaericola</taxon>
    </lineage>
</organism>
<evidence type="ECO:0000313" key="2">
    <source>
        <dbReference type="EMBL" id="QES88339.1"/>
    </source>
</evidence>
<dbReference type="Pfam" id="PF13577">
    <property type="entry name" value="SnoaL_4"/>
    <property type="match status" value="1"/>
</dbReference>
<protein>
    <submittedName>
        <fullName evidence="2">Nuclear transport factor 2 family protein</fullName>
    </submittedName>
</protein>
<dbReference type="EMBL" id="CP044016">
    <property type="protein sequence ID" value="QES88339.1"/>
    <property type="molecule type" value="Genomic_DNA"/>
</dbReference>
<dbReference type="InterPro" id="IPR032710">
    <property type="entry name" value="NTF2-like_dom_sf"/>
</dbReference>
<evidence type="ECO:0000259" key="1">
    <source>
        <dbReference type="Pfam" id="PF13577"/>
    </source>
</evidence>
<evidence type="ECO:0000313" key="3">
    <source>
        <dbReference type="Proteomes" id="UP000292424"/>
    </source>
</evidence>
<dbReference type="SUPFAM" id="SSF54427">
    <property type="entry name" value="NTF2-like"/>
    <property type="match status" value="1"/>
</dbReference>
<sequence length="149" mass="17653">MDLQKNIERLLDMESIKNLRIRYTHALDSMHISEAITVFSADAFCQTDRDPWIGRNAIRQGLEKAFKDYDVENYGSYPFMHIVSNHLIEFKNDYQATGKCYLVDTVTQREKDEFPLLLLGVYIDEYEKINGQWLIIKSHLNVNWPERNY</sequence>
<dbReference type="InterPro" id="IPR037401">
    <property type="entry name" value="SnoaL-like"/>
</dbReference>
<keyword evidence="3" id="KW-1185">Reference proteome</keyword>
<accession>A0A5P2G2L0</accession>
<reference evidence="2 3" key="1">
    <citation type="submission" date="2019-09" db="EMBL/GenBank/DDBJ databases">
        <title>Complete genome sequence of Arachidicoccus sp. B3-10 isolated from apple orchard soil.</title>
        <authorList>
            <person name="Kim H.S."/>
            <person name="Han K.-I."/>
            <person name="Suh M.K."/>
            <person name="Lee K.C."/>
            <person name="Eom M.K."/>
            <person name="Kim J.-S."/>
            <person name="Kang S.W."/>
            <person name="Sin Y."/>
            <person name="Lee J.-S."/>
        </authorList>
    </citation>
    <scope>NUCLEOTIDE SEQUENCE [LARGE SCALE GENOMIC DNA]</scope>
    <source>
        <strain evidence="2 3">B3-10</strain>
    </source>
</reference>
<dbReference type="AlphaFoldDB" id="A0A5P2G2L0"/>
<dbReference type="Gene3D" id="3.10.450.50">
    <property type="match status" value="1"/>
</dbReference>
<gene>
    <name evidence="2" type="ORF">E0W69_006580</name>
</gene>